<dbReference type="Pfam" id="PF17962">
    <property type="entry name" value="bMG6"/>
    <property type="match status" value="1"/>
</dbReference>
<feature type="transmembrane region" description="Helical" evidence="4">
    <location>
        <begin position="38"/>
        <end position="59"/>
    </location>
</feature>
<protein>
    <submittedName>
        <fullName evidence="7">Alpha-2-macroglobulin</fullName>
    </submittedName>
</protein>
<dbReference type="CDD" id="cd02891">
    <property type="entry name" value="A2M_like"/>
    <property type="match status" value="1"/>
</dbReference>
<organism evidence="7 8">
    <name type="scientific">Pyxidicoccus parkwayensis</name>
    <dbReference type="NCBI Taxonomy" id="2813578"/>
    <lineage>
        <taxon>Bacteria</taxon>
        <taxon>Pseudomonadati</taxon>
        <taxon>Myxococcota</taxon>
        <taxon>Myxococcia</taxon>
        <taxon>Myxococcales</taxon>
        <taxon>Cystobacterineae</taxon>
        <taxon>Myxococcaceae</taxon>
        <taxon>Pyxidicoccus</taxon>
    </lineage>
</organism>
<dbReference type="SMART" id="SM01360">
    <property type="entry name" value="A2M"/>
    <property type="match status" value="1"/>
</dbReference>
<sequence>MFGELRWTPPPWATSVGRAGASTARNGLAKVRQNPKRFALSLLVLVLLAVGADAGYRWYQNRPKPVSYALSATNPPLTKLEDVPQPLPVYLHFSGSVARLEAIGKPVTAGITMTPPVKGEWRWANDQMLTFTPAEDWAVGQEYKVKLDRALFPDHVLLDAYETTLKSPPFSVSISNIEFYEDPRNPTEKRVVATLTFSHAVDPATLVKNLALYAGEEKRGLLGGSSNTVPLNITYDKFKGQAFIQSDLIPIPQNDLQMKLVVSPGVRAARGGEALKEKQDRWVTIPGMFTYFHVGGSEVSLVRNDRYEPEQVLILNLTTGVTEAELRKNLQVWVLPKDRPAKDGQPAVPNAAWGDYGVEVIGEELLPASAKLKLDAVPTDSEFATLHSFRIQADVGRSLYVRLNKGTKSAGGYVLAERYDTVVQVPAFPEEVSILHEGALLSLAGEKKVTVMSRDVKALRFALARVLPDQLNHLITQTEGRFAHPEFSSYRFDEENISESFSEVRPLEGAGRGKAQYAAFDLAPYLAPENAPSQRRGLFFFKVQSWDPEHKTSTGKEDARLLLVTDLGLVVKDNADGSHDVFVQSLGAGTPADGVTVSVLGKNGLPVVSAITDADGHASFPKLTDFVRERTPIVYLARKGEDFAFIPVNRYDRQLNFSRFDVGGVESGATPDRLSAFLFSDRGLYRPGDTFHVALVVKASDWSRPPTGVPLEAAVLDPRGLEVFKKKISLSAVGLESLQYTTEETSPTGNYQVNLYVVKDNKRGSLLGSTSVRVEEFLPDRMRIATRFSAERTEGWVSPKDLKGQVTLKNLFGIPAANRRVSAELSLSPAYPSFRKYPGYLFHDPLRAQRTFTERLEDSSTDDNGEVEFELGLEKYEKATWRVSFLAEGYEAEGGRGVSSEASLLVSPLPYLVGFKPDGSLYYLSQGSSRSVDFIAVDPNLKKLAVQGLTAELIEQRWVSVLTQQSNGTYRYQSVRRDIPVRSRELPLGEAGFKYALSTEQPGDFVVVVKNAEGTELGRVEYSVAGKANLTRALEKNAELEVKLAKQDYAPGDDIELSVKAPYTGAGLITIERDRVYAWKWFKADSTSTVQTIRLPPGLEGNGYVNVTFVRAMDSQEIFMSPLSYGVVPFSVSRASRALQVTLTSADKARPGEPYRIRYKGDRAGKVVVFAVDEGILQVAGYQTPDPLAHFFKKRALEVRTGQILDLLLPEFSVSKAVSAMGGDDEGAAAIGKNLNPFKRKRDKPVAYWSGVVDIDETERDVVYNVPDSFNGELRVMAVAVGAESVGAASKRAIIRGPFVITPSVPTFVAPGDEFNVGVAVANSLEGSGKGAKVTLELKTSEHLEVLGEASRPLDIDEGREASTTFRVRAKSVLGSGTLAFAASMGKERVKQSVDLSVRPAVPFLTSVAGGHLKDGETDVAVTRKMHGAYRTLSVSASPLPLGLARGLSTYLEKYPYGCTEQLVSRAFPAVVLKGRRELMGQGPQVAEDSFATALQTLRTRQNEEGAFGLWAANSYAPTLPGIYALHFLTEAKERGFAVPPEVLNRGLTWLTTLVSHTPQDLGQARNLAYAQYVLTRNGKVSRQSVVALREWLDTNAAETWPTDLTAAYIAATHKLLKQDKEAEAALKKVRLGTPQQADYGALYDGLVYDSQVLYLLSRHFPERLKSVTGDMLVDMTKPIAEERFNSLSSAYAILGLEAYAQALGAQGMPSRSGVALLEKVADSFRPLTIPEGLFPQVAFSEQATGVRVQSSASAPLFFQVTQAGYDLEVPTQPIIQKLEVQRELQGLDGKVVTEVPLGGEVEVHLKLRSVGGDVSHVAITDLLPGGFEVVMEKPAAPSSEEESGESEESSESSEDASDEGEGESYYQEPEPVAGSWVPPVGSDRSSFSPEYVDVREDRVVLYGTVGPSVTEYIYRIKATNTGAFVMPPAFAEGMYDRGVRARSVGTKVTVAAP</sequence>
<dbReference type="Gene3D" id="2.60.40.1930">
    <property type="match status" value="1"/>
</dbReference>
<dbReference type="PANTHER" id="PTHR40094">
    <property type="entry name" value="ALPHA-2-MACROGLOBULIN HOMOLOG"/>
    <property type="match status" value="1"/>
</dbReference>
<evidence type="ECO:0000256" key="3">
    <source>
        <dbReference type="SAM" id="MobiDB-lite"/>
    </source>
</evidence>
<feature type="domain" description="Alpha-2-macroglobulin" evidence="6">
    <location>
        <begin position="1246"/>
        <end position="1336"/>
    </location>
</feature>
<dbReference type="Gene3D" id="2.60.40.3710">
    <property type="match status" value="1"/>
</dbReference>
<keyword evidence="8" id="KW-1185">Reference proteome</keyword>
<dbReference type="Pfam" id="PF01835">
    <property type="entry name" value="MG2"/>
    <property type="match status" value="1"/>
</dbReference>
<dbReference type="Pfam" id="PF17972">
    <property type="entry name" value="bMG5"/>
    <property type="match status" value="1"/>
</dbReference>
<evidence type="ECO:0000256" key="2">
    <source>
        <dbReference type="ARBA" id="ARBA00022729"/>
    </source>
</evidence>
<dbReference type="SUPFAM" id="SSF48239">
    <property type="entry name" value="Terpenoid cyclases/Protein prenyltransferases"/>
    <property type="match status" value="1"/>
</dbReference>
<proteinExistence type="inferred from homology"/>
<dbReference type="InterPro" id="IPR041203">
    <property type="entry name" value="Bact_A2M_MG5"/>
</dbReference>
<dbReference type="Pfam" id="PF11974">
    <property type="entry name" value="bMG3"/>
    <property type="match status" value="1"/>
</dbReference>
<dbReference type="InterPro" id="IPR008930">
    <property type="entry name" value="Terpenoid_cyclase/PrenylTrfase"/>
</dbReference>
<gene>
    <name evidence="7" type="ORF">JY651_51110</name>
</gene>
<name>A0ABX7NWS2_9BACT</name>
<feature type="compositionally biased region" description="Acidic residues" evidence="3">
    <location>
        <begin position="1840"/>
        <end position="1863"/>
    </location>
</feature>
<reference evidence="7 8" key="1">
    <citation type="submission" date="2021-02" db="EMBL/GenBank/DDBJ databases">
        <title>De Novo genome assembly of isolated myxobacteria.</title>
        <authorList>
            <person name="Stevens D.C."/>
        </authorList>
    </citation>
    <scope>NUCLEOTIDE SEQUENCE [LARGE SCALE GENOMIC DNA]</scope>
    <source>
        <strain evidence="8">SCPEA02</strain>
    </source>
</reference>
<dbReference type="InterPro" id="IPR011625">
    <property type="entry name" value="A2M_N_BRD"/>
</dbReference>
<evidence type="ECO:0000256" key="4">
    <source>
        <dbReference type="SAM" id="Phobius"/>
    </source>
</evidence>
<dbReference type="InterPro" id="IPR051802">
    <property type="entry name" value="YfhM-like"/>
</dbReference>
<dbReference type="Pfam" id="PF17973">
    <property type="entry name" value="bMG10"/>
    <property type="match status" value="1"/>
</dbReference>
<evidence type="ECO:0000256" key="1">
    <source>
        <dbReference type="ARBA" id="ARBA00010556"/>
    </source>
</evidence>
<feature type="region of interest" description="Disordered" evidence="3">
    <location>
        <begin position="1834"/>
        <end position="1881"/>
    </location>
</feature>
<feature type="domain" description="Alpha-2-macroglobulin bait region" evidence="5">
    <location>
        <begin position="1040"/>
        <end position="1179"/>
    </location>
</feature>
<comment type="similarity">
    <text evidence="1">Belongs to the protease inhibitor I39 (alpha-2-macroglobulin) family. Bacterial alpha-2-macroglobulin subfamily.</text>
</comment>
<evidence type="ECO:0000313" key="8">
    <source>
        <dbReference type="Proteomes" id="UP000662747"/>
    </source>
</evidence>
<accession>A0ABX7NWS2</accession>
<dbReference type="SMART" id="SM01359">
    <property type="entry name" value="A2M_N_2"/>
    <property type="match status" value="1"/>
</dbReference>
<dbReference type="RefSeq" id="WP_206724912.1">
    <property type="nucleotide sequence ID" value="NZ_CP071090.1"/>
</dbReference>
<evidence type="ECO:0000313" key="7">
    <source>
        <dbReference type="EMBL" id="QSQ23337.1"/>
    </source>
</evidence>
<dbReference type="InterPro" id="IPR002890">
    <property type="entry name" value="MG2"/>
</dbReference>
<dbReference type="InterPro" id="IPR021868">
    <property type="entry name" value="Alpha_2_Macroglob_MG3"/>
</dbReference>
<keyword evidence="4" id="KW-0472">Membrane</keyword>
<dbReference type="Pfam" id="PF07703">
    <property type="entry name" value="A2M_BRD"/>
    <property type="match status" value="1"/>
</dbReference>
<dbReference type="InterPro" id="IPR041462">
    <property type="entry name" value="Bact_A2M_MG6"/>
</dbReference>
<dbReference type="Pfam" id="PF00207">
    <property type="entry name" value="A2M"/>
    <property type="match status" value="1"/>
</dbReference>
<evidence type="ECO:0000259" key="5">
    <source>
        <dbReference type="SMART" id="SM01359"/>
    </source>
</evidence>
<keyword evidence="4" id="KW-0812">Transmembrane</keyword>
<dbReference type="Gene3D" id="1.50.10.20">
    <property type="match status" value="1"/>
</dbReference>
<dbReference type="EMBL" id="CP071090">
    <property type="protein sequence ID" value="QSQ23337.1"/>
    <property type="molecule type" value="Genomic_DNA"/>
</dbReference>
<keyword evidence="2" id="KW-0732">Signal</keyword>
<keyword evidence="4" id="KW-1133">Transmembrane helix</keyword>
<evidence type="ECO:0000259" key="6">
    <source>
        <dbReference type="SMART" id="SM01360"/>
    </source>
</evidence>
<dbReference type="PANTHER" id="PTHR40094:SF1">
    <property type="entry name" value="UBIQUITIN DOMAIN-CONTAINING PROTEIN"/>
    <property type="match status" value="1"/>
</dbReference>
<dbReference type="Proteomes" id="UP000662747">
    <property type="component" value="Chromosome"/>
</dbReference>
<dbReference type="InterPro" id="IPR041246">
    <property type="entry name" value="Bact_MG10"/>
</dbReference>
<dbReference type="InterPro" id="IPR001599">
    <property type="entry name" value="Macroglobln_a2"/>
</dbReference>